<dbReference type="AlphaFoldDB" id="A0A1T5K1R6"/>
<dbReference type="PANTHER" id="PTHR30329">
    <property type="entry name" value="STATOR ELEMENT OF FLAGELLAR MOTOR COMPLEX"/>
    <property type="match status" value="1"/>
</dbReference>
<sequence>MILVMIAVLRIEALSQGETEPDVIKDNRYYVVVGVFAIHDNATNFVKQVTTKNVQAGYALNTERAWYYVYALQTIDREKAVQEAQRLRTETDLYDTWVYHGLMLDSNIVANNDVVQNENIAGKSVSSVESPLRVEQDTTSQKSAPNVVASATGNLPVPQESQSIDEKDGKRFFFRVFRANDEKLIEGDVDAIDTGHSRKIGSYKANTSVLLSPNANTGEISFICDIFGYRRVQNSLDFKDPLAMDGISQDAANNIVVPFEMVRLKKGDIAVMYNVYFFKDAAVMRPESNYEVNSLVEMLKENPKYMIKIHGHTNGGAYGKIVFMGDSKSFFSLSGTKEGFGSAKELSEERAKVIREFLIENGIEKERMQIKAWGGKKPVHDKRSTKAQENVRVEIEILED</sequence>
<evidence type="ECO:0000259" key="3">
    <source>
        <dbReference type="PROSITE" id="PS51123"/>
    </source>
</evidence>
<accession>A0A1T5K1R6</accession>
<dbReference type="InterPro" id="IPR036680">
    <property type="entry name" value="SPOR-like_sf"/>
</dbReference>
<dbReference type="InterPro" id="IPR050330">
    <property type="entry name" value="Bact_OuterMem_StrucFunc"/>
</dbReference>
<dbReference type="InterPro" id="IPR007730">
    <property type="entry name" value="SPOR-like_dom"/>
</dbReference>
<protein>
    <submittedName>
        <fullName evidence="5">Outer membrane protein OmpA</fullName>
    </submittedName>
</protein>
<dbReference type="InterPro" id="IPR036737">
    <property type="entry name" value="OmpA-like_sf"/>
</dbReference>
<dbReference type="SUPFAM" id="SSF110997">
    <property type="entry name" value="Sporulation related repeat"/>
    <property type="match status" value="1"/>
</dbReference>
<feature type="domain" description="OmpA-like" evidence="3">
    <location>
        <begin position="264"/>
        <end position="400"/>
    </location>
</feature>
<dbReference type="Gene3D" id="3.30.1330.60">
    <property type="entry name" value="OmpA-like domain"/>
    <property type="match status" value="1"/>
</dbReference>
<feature type="domain" description="SPOR" evidence="4">
    <location>
        <begin position="23"/>
        <end position="100"/>
    </location>
</feature>
<feature type="compositionally biased region" description="Polar residues" evidence="2">
    <location>
        <begin position="137"/>
        <end position="153"/>
    </location>
</feature>
<dbReference type="SUPFAM" id="SSF103088">
    <property type="entry name" value="OmpA-like"/>
    <property type="match status" value="1"/>
</dbReference>
<proteinExistence type="predicted"/>
<dbReference type="GO" id="GO:0042834">
    <property type="term" value="F:peptidoglycan binding"/>
    <property type="evidence" value="ECO:0007669"/>
    <property type="project" value="InterPro"/>
</dbReference>
<dbReference type="EMBL" id="FUZU01000001">
    <property type="protein sequence ID" value="SKC57419.1"/>
    <property type="molecule type" value="Genomic_DNA"/>
</dbReference>
<dbReference type="STRING" id="688867.SAMN05660236_1699"/>
<dbReference type="InterPro" id="IPR006665">
    <property type="entry name" value="OmpA-like"/>
</dbReference>
<gene>
    <name evidence="5" type="ORF">SAMN05660236_1699</name>
</gene>
<keyword evidence="1" id="KW-0472">Membrane</keyword>
<dbReference type="PROSITE" id="PS51724">
    <property type="entry name" value="SPOR"/>
    <property type="match status" value="1"/>
</dbReference>
<evidence type="ECO:0000256" key="2">
    <source>
        <dbReference type="SAM" id="MobiDB-lite"/>
    </source>
</evidence>
<evidence type="ECO:0000313" key="6">
    <source>
        <dbReference type="Proteomes" id="UP000190961"/>
    </source>
</evidence>
<name>A0A1T5K1R6_9BACT</name>
<feature type="region of interest" description="Disordered" evidence="2">
    <location>
        <begin position="131"/>
        <end position="162"/>
    </location>
</feature>
<evidence type="ECO:0000259" key="4">
    <source>
        <dbReference type="PROSITE" id="PS51724"/>
    </source>
</evidence>
<dbReference type="GO" id="GO:0016020">
    <property type="term" value="C:membrane"/>
    <property type="evidence" value="ECO:0007669"/>
    <property type="project" value="UniProtKB-UniRule"/>
</dbReference>
<dbReference type="CDD" id="cd07185">
    <property type="entry name" value="OmpA_C-like"/>
    <property type="match status" value="1"/>
</dbReference>
<dbReference type="PROSITE" id="PS51123">
    <property type="entry name" value="OMPA_2"/>
    <property type="match status" value="1"/>
</dbReference>
<dbReference type="Proteomes" id="UP000190961">
    <property type="component" value="Unassembled WGS sequence"/>
</dbReference>
<dbReference type="Gene3D" id="3.30.70.1070">
    <property type="entry name" value="Sporulation related repeat"/>
    <property type="match status" value="1"/>
</dbReference>
<reference evidence="5 6" key="1">
    <citation type="submission" date="2017-02" db="EMBL/GenBank/DDBJ databases">
        <authorList>
            <person name="Peterson S.W."/>
        </authorList>
    </citation>
    <scope>NUCLEOTIDE SEQUENCE [LARGE SCALE GENOMIC DNA]</scope>
    <source>
        <strain evidence="5 6">DSM 25262</strain>
    </source>
</reference>
<evidence type="ECO:0000256" key="1">
    <source>
        <dbReference type="PROSITE-ProRule" id="PRU00473"/>
    </source>
</evidence>
<evidence type="ECO:0000313" key="5">
    <source>
        <dbReference type="EMBL" id="SKC57419.1"/>
    </source>
</evidence>
<keyword evidence="6" id="KW-1185">Reference proteome</keyword>
<organism evidence="5 6">
    <name type="scientific">Ohtaekwangia koreensis</name>
    <dbReference type="NCBI Taxonomy" id="688867"/>
    <lineage>
        <taxon>Bacteria</taxon>
        <taxon>Pseudomonadati</taxon>
        <taxon>Bacteroidota</taxon>
        <taxon>Cytophagia</taxon>
        <taxon>Cytophagales</taxon>
        <taxon>Fulvivirgaceae</taxon>
        <taxon>Ohtaekwangia</taxon>
    </lineage>
</organism>
<dbReference type="Pfam" id="PF00691">
    <property type="entry name" value="OmpA"/>
    <property type="match status" value="1"/>
</dbReference>
<dbReference type="PANTHER" id="PTHR30329:SF21">
    <property type="entry name" value="LIPOPROTEIN YIAD-RELATED"/>
    <property type="match status" value="1"/>
</dbReference>